<keyword evidence="4" id="KW-1133">Transmembrane helix</keyword>
<organism evidence="6 7">
    <name type="scientific">Thalassospira povalilytica</name>
    <dbReference type="NCBI Taxonomy" id="732237"/>
    <lineage>
        <taxon>Bacteria</taxon>
        <taxon>Pseudomonadati</taxon>
        <taxon>Pseudomonadota</taxon>
        <taxon>Alphaproteobacteria</taxon>
        <taxon>Rhodospirillales</taxon>
        <taxon>Thalassospiraceae</taxon>
        <taxon>Thalassospira</taxon>
    </lineage>
</organism>
<dbReference type="PROSITE" id="PS50111">
    <property type="entry name" value="CHEMOTAXIS_TRANSDUC_2"/>
    <property type="match status" value="1"/>
</dbReference>
<feature type="transmembrane region" description="Helical" evidence="4">
    <location>
        <begin position="45"/>
        <end position="66"/>
    </location>
</feature>
<reference evidence="6 7" key="1">
    <citation type="submission" date="2017-11" db="EMBL/GenBank/DDBJ databases">
        <title>Biodiversity and function of Thalassospira species in the particle-attached aromatic-hydrocarbon-degrading consortia from the surface seawater of the China South Sea.</title>
        <authorList>
            <person name="Dong C."/>
            <person name="Liu R."/>
            <person name="Shao Z."/>
        </authorList>
    </citation>
    <scope>NUCLEOTIDE SEQUENCE [LARGE SCALE GENOMIC DNA]</scope>
    <source>
        <strain evidence="6 7">139Z-12</strain>
    </source>
</reference>
<evidence type="ECO:0000256" key="2">
    <source>
        <dbReference type="ARBA" id="ARBA00029447"/>
    </source>
</evidence>
<feature type="transmembrane region" description="Helical" evidence="4">
    <location>
        <begin position="72"/>
        <end position="93"/>
    </location>
</feature>
<dbReference type="InterPro" id="IPR004089">
    <property type="entry name" value="MCPsignal_dom"/>
</dbReference>
<dbReference type="Proteomes" id="UP000233365">
    <property type="component" value="Unassembled WGS sequence"/>
</dbReference>
<evidence type="ECO:0000259" key="5">
    <source>
        <dbReference type="PROSITE" id="PS50111"/>
    </source>
</evidence>
<keyword evidence="1 3" id="KW-0807">Transducer</keyword>
<keyword evidence="7" id="KW-1185">Reference proteome</keyword>
<feature type="domain" description="Methyl-accepting transducer" evidence="5">
    <location>
        <begin position="215"/>
        <end position="444"/>
    </location>
</feature>
<comment type="similarity">
    <text evidence="2">Belongs to the methyl-accepting chemotaxis (MCP) protein family.</text>
</comment>
<dbReference type="SUPFAM" id="SSF58104">
    <property type="entry name" value="Methyl-accepting chemotaxis protein (MCP) signaling domain"/>
    <property type="match status" value="1"/>
</dbReference>
<dbReference type="InterPro" id="IPR004090">
    <property type="entry name" value="Chemotax_Me-accpt_rcpt"/>
</dbReference>
<gene>
    <name evidence="6" type="ORF">CU041_17640</name>
</gene>
<evidence type="ECO:0000256" key="3">
    <source>
        <dbReference type="PROSITE-ProRule" id="PRU00284"/>
    </source>
</evidence>
<sequence>MPPFAKKKPKNAIAKKAWHAERQWSRSFWGMRASIMINLFSLSNLRLVLAGGWCLGLLAVVAGFVWSSHMGLVVAGLAGVLSVCCAAGLLTIYRQQRYLDELCDIVRAAANGNMDARVSNRLHRGKLANMQNAVNQLLDLTEAFTKEAAAAMNCASRGDYFRKIIPRGLRGDLVGYAQKVNQALDVMDAQTRTFRNSAGQIGDDLKLVVGDLSDSARKLTTNSDFLSQNVGKIAIQAAEMRRAADESSAALDGIATATEQFSGSIQQIGCQIDGSASLSETAVERARSAGEHMGRLDALAVRVTGVVELITDVADQTNLLALNASIEAARAGDAGKGFSVVASEVKNLASQTAHAAEQVIREIGQMQEMTREAVISVRDISETIAEIDNGARLVAGATREQTAAVTEIGNRIEQAVKLMRDIVDSVTEVASGTHASRDVLLALHDEATSLLGRAETLDGDVRHFVGTVLDTRTQDVA</sequence>
<dbReference type="EMBL" id="PGTS01000007">
    <property type="protein sequence ID" value="PKR47890.1"/>
    <property type="molecule type" value="Genomic_DNA"/>
</dbReference>
<dbReference type="PANTHER" id="PTHR32089">
    <property type="entry name" value="METHYL-ACCEPTING CHEMOTAXIS PROTEIN MCPB"/>
    <property type="match status" value="1"/>
</dbReference>
<evidence type="ECO:0000313" key="6">
    <source>
        <dbReference type="EMBL" id="PKR47890.1"/>
    </source>
</evidence>
<comment type="caution">
    <text evidence="6">The sequence shown here is derived from an EMBL/GenBank/DDBJ whole genome shotgun (WGS) entry which is preliminary data.</text>
</comment>
<dbReference type="Gene3D" id="1.10.287.950">
    <property type="entry name" value="Methyl-accepting chemotaxis protein"/>
    <property type="match status" value="1"/>
</dbReference>
<dbReference type="PRINTS" id="PR00260">
    <property type="entry name" value="CHEMTRNSDUCR"/>
</dbReference>
<evidence type="ECO:0000313" key="7">
    <source>
        <dbReference type="Proteomes" id="UP000233365"/>
    </source>
</evidence>
<name>A0ABX4R4V1_9PROT</name>
<evidence type="ECO:0000256" key="1">
    <source>
        <dbReference type="ARBA" id="ARBA00023224"/>
    </source>
</evidence>
<proteinExistence type="inferred from homology"/>
<dbReference type="Gene3D" id="1.20.120.1530">
    <property type="match status" value="1"/>
</dbReference>
<dbReference type="PANTHER" id="PTHR32089:SF112">
    <property type="entry name" value="LYSOZYME-LIKE PROTEIN-RELATED"/>
    <property type="match status" value="1"/>
</dbReference>
<dbReference type="Pfam" id="PF00015">
    <property type="entry name" value="MCPsignal"/>
    <property type="match status" value="1"/>
</dbReference>
<dbReference type="SMART" id="SM00283">
    <property type="entry name" value="MA"/>
    <property type="match status" value="1"/>
</dbReference>
<accession>A0ABX4R4V1</accession>
<keyword evidence="4" id="KW-0472">Membrane</keyword>
<keyword evidence="4" id="KW-0812">Transmembrane</keyword>
<protein>
    <recommendedName>
        <fullName evidence="5">Methyl-accepting transducer domain-containing protein</fullName>
    </recommendedName>
</protein>
<evidence type="ECO:0000256" key="4">
    <source>
        <dbReference type="SAM" id="Phobius"/>
    </source>
</evidence>